<proteinExistence type="predicted"/>
<protein>
    <submittedName>
        <fullName evidence="2">Polyisoprenoid-binding protein YceI</fullName>
    </submittedName>
</protein>
<evidence type="ECO:0000313" key="3">
    <source>
        <dbReference type="Proteomes" id="UP000590442"/>
    </source>
</evidence>
<evidence type="ECO:0000313" key="2">
    <source>
        <dbReference type="EMBL" id="NJB70214.1"/>
    </source>
</evidence>
<dbReference type="AlphaFoldDB" id="A0A846QYK8"/>
<dbReference type="InterPro" id="IPR007372">
    <property type="entry name" value="Lipid/polyisoprenoid-bd_YceI"/>
</dbReference>
<comment type="caution">
    <text evidence="2">The sequence shown here is derived from an EMBL/GenBank/DDBJ whole genome shotgun (WGS) entry which is preliminary data.</text>
</comment>
<gene>
    <name evidence="2" type="ORF">GGR42_000676</name>
</gene>
<reference evidence="2 3" key="1">
    <citation type="submission" date="2020-03" db="EMBL/GenBank/DDBJ databases">
        <title>Genomic Encyclopedia of Type Strains, Phase IV (KMG-IV): sequencing the most valuable type-strain genomes for metagenomic binning, comparative biology and taxonomic classification.</title>
        <authorList>
            <person name="Goeker M."/>
        </authorList>
    </citation>
    <scope>NUCLEOTIDE SEQUENCE [LARGE SCALE GENOMIC DNA]</scope>
    <source>
        <strain evidence="2 3">DSM 29762</strain>
    </source>
</reference>
<dbReference type="EMBL" id="JAATJJ010000001">
    <property type="protein sequence ID" value="NJB70214.1"/>
    <property type="molecule type" value="Genomic_DNA"/>
</dbReference>
<name>A0A846QYK8_9FLAO</name>
<evidence type="ECO:0000259" key="1">
    <source>
        <dbReference type="Pfam" id="PF04264"/>
    </source>
</evidence>
<dbReference type="Proteomes" id="UP000590442">
    <property type="component" value="Unassembled WGS sequence"/>
</dbReference>
<dbReference type="Gene3D" id="2.40.128.110">
    <property type="entry name" value="Lipid/polyisoprenoid-binding, YceI-like"/>
    <property type="match status" value="1"/>
</dbReference>
<dbReference type="RefSeq" id="WP_167960819.1">
    <property type="nucleotide sequence ID" value="NZ_JAATJJ010000001.1"/>
</dbReference>
<keyword evidence="3" id="KW-1185">Reference proteome</keyword>
<feature type="domain" description="Lipid/polyisoprenoid-binding YceI-like" evidence="1">
    <location>
        <begin position="27"/>
        <end position="81"/>
    </location>
</feature>
<sequence>MLFPATSSKQKKENTLKVFSIGIINFEAVNDADFFDAANLSSINFNSISYKNTGEKTFKLTGNFTRKGVTNEITLDTKLNGIIIDKRCEKIIDF</sequence>
<dbReference type="InterPro" id="IPR036761">
    <property type="entry name" value="TTHA0802/YceI-like_sf"/>
</dbReference>
<accession>A0A846QYK8</accession>
<dbReference type="Pfam" id="PF04264">
    <property type="entry name" value="YceI"/>
    <property type="match status" value="1"/>
</dbReference>
<organism evidence="2 3">
    <name type="scientific">Saonia flava</name>
    <dbReference type="NCBI Taxonomy" id="523696"/>
    <lineage>
        <taxon>Bacteria</taxon>
        <taxon>Pseudomonadati</taxon>
        <taxon>Bacteroidota</taxon>
        <taxon>Flavobacteriia</taxon>
        <taxon>Flavobacteriales</taxon>
        <taxon>Flavobacteriaceae</taxon>
        <taxon>Saonia</taxon>
    </lineage>
</organism>
<dbReference type="SUPFAM" id="SSF101874">
    <property type="entry name" value="YceI-like"/>
    <property type="match status" value="1"/>
</dbReference>